<evidence type="ECO:0000313" key="2">
    <source>
        <dbReference type="Proteomes" id="UP000824540"/>
    </source>
</evidence>
<keyword evidence="2" id="KW-1185">Reference proteome</keyword>
<name>A0A8T2NJD4_9TELE</name>
<comment type="caution">
    <text evidence="1">The sequence shown here is derived from an EMBL/GenBank/DDBJ whole genome shotgun (WGS) entry which is preliminary data.</text>
</comment>
<reference evidence="1" key="1">
    <citation type="thesis" date="2021" institute="BYU ScholarsArchive" country="Provo, UT, USA">
        <title>Applications of and Algorithms for Genome Assembly and Genomic Analyses with an Emphasis on Marine Teleosts.</title>
        <authorList>
            <person name="Pickett B.D."/>
        </authorList>
    </citation>
    <scope>NUCLEOTIDE SEQUENCE</scope>
    <source>
        <strain evidence="1">HI-2016</strain>
    </source>
</reference>
<accession>A0A8T2NJD4</accession>
<dbReference type="EMBL" id="JAFBMS010000050">
    <property type="protein sequence ID" value="KAG9339806.1"/>
    <property type="molecule type" value="Genomic_DNA"/>
</dbReference>
<dbReference type="Proteomes" id="UP000824540">
    <property type="component" value="Unassembled WGS sequence"/>
</dbReference>
<dbReference type="AlphaFoldDB" id="A0A8T2NJD4"/>
<organism evidence="1 2">
    <name type="scientific">Albula glossodonta</name>
    <name type="common">roundjaw bonefish</name>
    <dbReference type="NCBI Taxonomy" id="121402"/>
    <lineage>
        <taxon>Eukaryota</taxon>
        <taxon>Metazoa</taxon>
        <taxon>Chordata</taxon>
        <taxon>Craniata</taxon>
        <taxon>Vertebrata</taxon>
        <taxon>Euteleostomi</taxon>
        <taxon>Actinopterygii</taxon>
        <taxon>Neopterygii</taxon>
        <taxon>Teleostei</taxon>
        <taxon>Albuliformes</taxon>
        <taxon>Albulidae</taxon>
        <taxon>Albula</taxon>
    </lineage>
</organism>
<sequence length="180" mass="19127">MYLARCCVWGLAGVAQQGACGVARVVEWGCGGGEGWNAELVAGRRLSHCFSSLFGVLRVPSWHWIVADLDALEEEEETEGSLFPVVLWGGGGGGGGAWMGDCDGQRNQEKACNSAVPRQGRLLSPTLAQQRGKVRALHFGKQLGGRRGCECITLEPSEMIVVSASLTWGGVEQRGQTPAL</sequence>
<evidence type="ECO:0000313" key="1">
    <source>
        <dbReference type="EMBL" id="KAG9339806.1"/>
    </source>
</evidence>
<protein>
    <submittedName>
        <fullName evidence="1">Uncharacterized protein</fullName>
    </submittedName>
</protein>
<proteinExistence type="predicted"/>
<gene>
    <name evidence="1" type="ORF">JZ751_022473</name>
</gene>
<feature type="non-terminal residue" evidence="1">
    <location>
        <position position="1"/>
    </location>
</feature>